<feature type="region of interest" description="Disordered" evidence="1">
    <location>
        <begin position="39"/>
        <end position="99"/>
    </location>
</feature>
<reference evidence="2" key="1">
    <citation type="journal article" date="2023" name="Genome Biol. Evol.">
        <title>First Whole Genome Sequence and Flow Cytometry Genome Size Data for the Lichen-Forming Fungus Ramalina farinacea (Ascomycota).</title>
        <authorList>
            <person name="Llewellyn T."/>
            <person name="Mian S."/>
            <person name="Hill R."/>
            <person name="Leitch I.J."/>
            <person name="Gaya E."/>
        </authorList>
    </citation>
    <scope>NUCLEOTIDE SEQUENCE</scope>
    <source>
        <strain evidence="2">LIQ254RAFAR</strain>
    </source>
</reference>
<gene>
    <name evidence="2" type="ORF">OHK93_007163</name>
</gene>
<dbReference type="EMBL" id="JAPUFD010000006">
    <property type="protein sequence ID" value="MDI1487890.1"/>
    <property type="molecule type" value="Genomic_DNA"/>
</dbReference>
<accession>A0AA43TV96</accession>
<comment type="caution">
    <text evidence="2">The sequence shown here is derived from an EMBL/GenBank/DDBJ whole genome shotgun (WGS) entry which is preliminary data.</text>
</comment>
<dbReference type="AlphaFoldDB" id="A0AA43TV96"/>
<feature type="compositionally biased region" description="Basic and acidic residues" evidence="1">
    <location>
        <begin position="54"/>
        <end position="83"/>
    </location>
</feature>
<evidence type="ECO:0000313" key="3">
    <source>
        <dbReference type="Proteomes" id="UP001161017"/>
    </source>
</evidence>
<evidence type="ECO:0000256" key="1">
    <source>
        <dbReference type="SAM" id="MobiDB-lite"/>
    </source>
</evidence>
<protein>
    <submittedName>
        <fullName evidence="2">Uncharacterized protein</fullName>
    </submittedName>
</protein>
<dbReference type="InterPro" id="IPR024242">
    <property type="entry name" value="NCE101"/>
</dbReference>
<dbReference type="Pfam" id="PF11654">
    <property type="entry name" value="NCE101"/>
    <property type="match status" value="1"/>
</dbReference>
<dbReference type="Proteomes" id="UP001161017">
    <property type="component" value="Unassembled WGS sequence"/>
</dbReference>
<evidence type="ECO:0000313" key="2">
    <source>
        <dbReference type="EMBL" id="MDI1487890.1"/>
    </source>
</evidence>
<sequence>MAAPVIPRYIISRYSDPIFAIFIGCSAALLRIRKEETEKRSGLPSASMVISPQQRERMDAEKEETRKRVRKSKLEMYKPRVGGEEGEDGNGVAPPAEFEDGWWGTGRERYGRGVKKVQVGNLEVLRMFWERTVWKVDYEWNGRRKEVERKDGKLV</sequence>
<proteinExistence type="predicted"/>
<dbReference type="GO" id="GO:0009306">
    <property type="term" value="P:protein secretion"/>
    <property type="evidence" value="ECO:0007669"/>
    <property type="project" value="InterPro"/>
</dbReference>
<name>A0AA43TV96_9LECA</name>
<keyword evidence="3" id="KW-1185">Reference proteome</keyword>
<organism evidence="2 3">
    <name type="scientific">Ramalina farinacea</name>
    <dbReference type="NCBI Taxonomy" id="258253"/>
    <lineage>
        <taxon>Eukaryota</taxon>
        <taxon>Fungi</taxon>
        <taxon>Dikarya</taxon>
        <taxon>Ascomycota</taxon>
        <taxon>Pezizomycotina</taxon>
        <taxon>Lecanoromycetes</taxon>
        <taxon>OSLEUM clade</taxon>
        <taxon>Lecanoromycetidae</taxon>
        <taxon>Lecanorales</taxon>
        <taxon>Lecanorineae</taxon>
        <taxon>Ramalinaceae</taxon>
        <taxon>Ramalina</taxon>
    </lineage>
</organism>